<keyword evidence="3" id="KW-1185">Reference proteome</keyword>
<dbReference type="SUPFAM" id="SSF53474">
    <property type="entry name" value="alpha/beta-Hydrolases"/>
    <property type="match status" value="1"/>
</dbReference>
<name>A0ABP5BTM9_9ACTN</name>
<sequence length="328" mass="35234">MPRIDLSLPELWEYRPELPEPPGFDAFWSRTLTEQSAVPLHVSLEPVDNGLVAVDTFDLTFSGFGGDPVHGWLHLPAAPLRGDGRLAGIVQFQGYNGGRGMPHEHVFWALAGYAHLVMDTRGQGSGWTTGATGDPHGSGPSTPGFLTRGIGHPDAHFYRRVYVDAVRAVEVLRRHELVDGARVAVTGISQGGGIALAAGALAPLAGQAVAAVMPDVPFLCDFRRAADLPTLDPYAEIGRYLSAHRDEVDLVFTTLAHFDGAIMGRRATAPALFSVAVMDTICPPSTVFAAYRSYAGPKELAVYEFNDHEGGGPFQQARQAAWLAEVLR</sequence>
<evidence type="ECO:0000313" key="2">
    <source>
        <dbReference type="EMBL" id="GAA1951577.1"/>
    </source>
</evidence>
<dbReference type="InterPro" id="IPR029058">
    <property type="entry name" value="AB_hydrolase_fold"/>
</dbReference>
<dbReference type="Pfam" id="PF05448">
    <property type="entry name" value="AXE1"/>
    <property type="match status" value="1"/>
</dbReference>
<dbReference type="Gene3D" id="3.40.50.1820">
    <property type="entry name" value="alpha/beta hydrolase"/>
    <property type="match status" value="1"/>
</dbReference>
<organism evidence="2 3">
    <name type="scientific">Nocardioides panacihumi</name>
    <dbReference type="NCBI Taxonomy" id="400774"/>
    <lineage>
        <taxon>Bacteria</taxon>
        <taxon>Bacillati</taxon>
        <taxon>Actinomycetota</taxon>
        <taxon>Actinomycetes</taxon>
        <taxon>Propionibacteriales</taxon>
        <taxon>Nocardioidaceae</taxon>
        <taxon>Nocardioides</taxon>
    </lineage>
</organism>
<feature type="domain" description="Acetyl xylan esterase" evidence="1">
    <location>
        <begin position="1"/>
        <end position="325"/>
    </location>
</feature>
<dbReference type="RefSeq" id="WP_344042755.1">
    <property type="nucleotide sequence ID" value="NZ_BAAAPB010000001.1"/>
</dbReference>
<dbReference type="PANTHER" id="PTHR40111:SF1">
    <property type="entry name" value="CEPHALOSPORIN-C DEACETYLASE"/>
    <property type="match status" value="1"/>
</dbReference>
<gene>
    <name evidence="2" type="ORF">GCM10009798_08550</name>
</gene>
<dbReference type="InterPro" id="IPR039069">
    <property type="entry name" value="CE7"/>
</dbReference>
<dbReference type="Proteomes" id="UP001500571">
    <property type="component" value="Unassembled WGS sequence"/>
</dbReference>
<evidence type="ECO:0000259" key="1">
    <source>
        <dbReference type="Pfam" id="PF05448"/>
    </source>
</evidence>
<protein>
    <submittedName>
        <fullName evidence="2">Acetylxylan esterase</fullName>
    </submittedName>
</protein>
<proteinExistence type="predicted"/>
<dbReference type="PANTHER" id="PTHR40111">
    <property type="entry name" value="CEPHALOSPORIN-C DEACETYLASE"/>
    <property type="match status" value="1"/>
</dbReference>
<dbReference type="EMBL" id="BAAAPB010000001">
    <property type="protein sequence ID" value="GAA1951577.1"/>
    <property type="molecule type" value="Genomic_DNA"/>
</dbReference>
<comment type="caution">
    <text evidence="2">The sequence shown here is derived from an EMBL/GenBank/DDBJ whole genome shotgun (WGS) entry which is preliminary data.</text>
</comment>
<accession>A0ABP5BTM9</accession>
<dbReference type="InterPro" id="IPR008391">
    <property type="entry name" value="AXE1_dom"/>
</dbReference>
<evidence type="ECO:0000313" key="3">
    <source>
        <dbReference type="Proteomes" id="UP001500571"/>
    </source>
</evidence>
<reference evidence="3" key="1">
    <citation type="journal article" date="2019" name="Int. J. Syst. Evol. Microbiol.">
        <title>The Global Catalogue of Microorganisms (GCM) 10K type strain sequencing project: providing services to taxonomists for standard genome sequencing and annotation.</title>
        <authorList>
            <consortium name="The Broad Institute Genomics Platform"/>
            <consortium name="The Broad Institute Genome Sequencing Center for Infectious Disease"/>
            <person name="Wu L."/>
            <person name="Ma J."/>
        </authorList>
    </citation>
    <scope>NUCLEOTIDE SEQUENCE [LARGE SCALE GENOMIC DNA]</scope>
    <source>
        <strain evidence="3">JCM 15309</strain>
    </source>
</reference>